<name>A0A1H6B4X6_9BACT</name>
<keyword evidence="3" id="KW-1185">Reference proteome</keyword>
<feature type="transmembrane region" description="Helical" evidence="1">
    <location>
        <begin position="269"/>
        <end position="290"/>
    </location>
</feature>
<sequence>MEMKHEGNKAGCSGRGDCGCGPHCNTVSERTSADLTGSPGGSAVVHRSADLRSGRSGLLVDAAVTNRVRAAHLVGNSYAARTFLSSCAVTACGLEAAIIVCIIARRSGGRWPSILSYCIVNFVASLIAYHFRLNSVRYFYTYYTAEGLSALLRIWVMWDVLRSIPGRGLRPRNAWIALLSMASVLVAGCIWMAVGEARTPVAFLNAVTRLNIACCYIWMAFFTTCLWTVKREILSWSRDGMQIVQSLTAQASTAVLSSLLLTGTAASLVIGYLISSAMGVFVLIAWLHCFTRKPEIVSLPERIASSLPSFTRAQGTSL</sequence>
<evidence type="ECO:0000313" key="2">
    <source>
        <dbReference type="EMBL" id="SEG55901.1"/>
    </source>
</evidence>
<keyword evidence="1" id="KW-0472">Membrane</keyword>
<gene>
    <name evidence="2" type="ORF">SAMN05421819_3531</name>
</gene>
<feature type="transmembrane region" description="Helical" evidence="1">
    <location>
        <begin position="206"/>
        <end position="229"/>
    </location>
</feature>
<organism evidence="2 3">
    <name type="scientific">Bryocella elongata</name>
    <dbReference type="NCBI Taxonomy" id="863522"/>
    <lineage>
        <taxon>Bacteria</taxon>
        <taxon>Pseudomonadati</taxon>
        <taxon>Acidobacteriota</taxon>
        <taxon>Terriglobia</taxon>
        <taxon>Terriglobales</taxon>
        <taxon>Acidobacteriaceae</taxon>
        <taxon>Bryocella</taxon>
    </lineage>
</organism>
<evidence type="ECO:0000313" key="3">
    <source>
        <dbReference type="Proteomes" id="UP000236728"/>
    </source>
</evidence>
<keyword evidence="1" id="KW-0812">Transmembrane</keyword>
<keyword evidence="1" id="KW-1133">Transmembrane helix</keyword>
<feature type="transmembrane region" description="Helical" evidence="1">
    <location>
        <begin position="173"/>
        <end position="194"/>
    </location>
</feature>
<dbReference type="AlphaFoldDB" id="A0A1H6B4X6"/>
<feature type="transmembrane region" description="Helical" evidence="1">
    <location>
        <begin position="83"/>
        <end position="102"/>
    </location>
</feature>
<evidence type="ECO:0000256" key="1">
    <source>
        <dbReference type="SAM" id="Phobius"/>
    </source>
</evidence>
<feature type="transmembrane region" description="Helical" evidence="1">
    <location>
        <begin position="114"/>
        <end position="133"/>
    </location>
</feature>
<accession>A0A1H6B4X6</accession>
<dbReference type="EMBL" id="FNVA01000006">
    <property type="protein sequence ID" value="SEG55901.1"/>
    <property type="molecule type" value="Genomic_DNA"/>
</dbReference>
<reference evidence="2 3" key="1">
    <citation type="submission" date="2016-10" db="EMBL/GenBank/DDBJ databases">
        <authorList>
            <person name="de Groot N.N."/>
        </authorList>
    </citation>
    <scope>NUCLEOTIDE SEQUENCE [LARGE SCALE GENOMIC DNA]</scope>
    <source>
        <strain evidence="2 3">DSM 22489</strain>
    </source>
</reference>
<feature type="transmembrane region" description="Helical" evidence="1">
    <location>
        <begin position="139"/>
        <end position="161"/>
    </location>
</feature>
<proteinExistence type="predicted"/>
<protein>
    <submittedName>
        <fullName evidence="2">Uncharacterized protein</fullName>
    </submittedName>
</protein>
<dbReference type="Proteomes" id="UP000236728">
    <property type="component" value="Unassembled WGS sequence"/>
</dbReference>